<accession>A0A8K0W2U7</accession>
<dbReference type="EMBL" id="JAGMVJ010000003">
    <property type="protein sequence ID" value="KAH7092389.1"/>
    <property type="molecule type" value="Genomic_DNA"/>
</dbReference>
<dbReference type="AlphaFoldDB" id="A0A8K0W2U7"/>
<dbReference type="Proteomes" id="UP000813461">
    <property type="component" value="Unassembled WGS sequence"/>
</dbReference>
<evidence type="ECO:0008006" key="3">
    <source>
        <dbReference type="Google" id="ProtNLM"/>
    </source>
</evidence>
<organism evidence="1 2">
    <name type="scientific">Paraphoma chrysanthemicola</name>
    <dbReference type="NCBI Taxonomy" id="798071"/>
    <lineage>
        <taxon>Eukaryota</taxon>
        <taxon>Fungi</taxon>
        <taxon>Dikarya</taxon>
        <taxon>Ascomycota</taxon>
        <taxon>Pezizomycotina</taxon>
        <taxon>Dothideomycetes</taxon>
        <taxon>Pleosporomycetidae</taxon>
        <taxon>Pleosporales</taxon>
        <taxon>Pleosporineae</taxon>
        <taxon>Phaeosphaeriaceae</taxon>
        <taxon>Paraphoma</taxon>
    </lineage>
</organism>
<name>A0A8K0W2U7_9PLEO</name>
<keyword evidence="2" id="KW-1185">Reference proteome</keyword>
<reference evidence="1" key="1">
    <citation type="journal article" date="2021" name="Nat. Commun.">
        <title>Genetic determinants of endophytism in the Arabidopsis root mycobiome.</title>
        <authorList>
            <person name="Mesny F."/>
            <person name="Miyauchi S."/>
            <person name="Thiergart T."/>
            <person name="Pickel B."/>
            <person name="Atanasova L."/>
            <person name="Karlsson M."/>
            <person name="Huettel B."/>
            <person name="Barry K.W."/>
            <person name="Haridas S."/>
            <person name="Chen C."/>
            <person name="Bauer D."/>
            <person name="Andreopoulos W."/>
            <person name="Pangilinan J."/>
            <person name="LaButti K."/>
            <person name="Riley R."/>
            <person name="Lipzen A."/>
            <person name="Clum A."/>
            <person name="Drula E."/>
            <person name="Henrissat B."/>
            <person name="Kohler A."/>
            <person name="Grigoriev I.V."/>
            <person name="Martin F.M."/>
            <person name="Hacquard S."/>
        </authorList>
    </citation>
    <scope>NUCLEOTIDE SEQUENCE</scope>
    <source>
        <strain evidence="1">MPI-SDFR-AT-0120</strain>
    </source>
</reference>
<protein>
    <recommendedName>
        <fullName evidence="3">F-box domain-containing protein</fullName>
    </recommendedName>
</protein>
<dbReference type="OrthoDB" id="3775898at2759"/>
<evidence type="ECO:0000313" key="2">
    <source>
        <dbReference type="Proteomes" id="UP000813461"/>
    </source>
</evidence>
<proteinExistence type="predicted"/>
<evidence type="ECO:0000313" key="1">
    <source>
        <dbReference type="EMBL" id="KAH7092389.1"/>
    </source>
</evidence>
<gene>
    <name evidence="1" type="ORF">FB567DRAFT_588672</name>
</gene>
<comment type="caution">
    <text evidence="1">The sequence shown here is derived from an EMBL/GenBank/DDBJ whole genome shotgun (WGS) entry which is preliminary data.</text>
</comment>
<sequence length="215" mass="25220">MTAVLFHLGFEDIMHLSRTCRAFQGLAKELRVGNYNIDRELKGWFTDPKDFRSLQAQFGAVIVEYFARNFFTRTTAELDCLDIYLPRKHRKVFRAYLKKEGYGAHYGEDERDWFQKIDVEGNAWTVILDLDTKSVVENLFNWAMTTACMHLITWNKAYAIFPYTTFIRKECYMVKELSDSVGDYVTEIEKEGIQVRSITWKQKGLSGNCDTLTRR</sequence>